<organism evidence="1">
    <name type="scientific">marine sediment metagenome</name>
    <dbReference type="NCBI Taxonomy" id="412755"/>
    <lineage>
        <taxon>unclassified sequences</taxon>
        <taxon>metagenomes</taxon>
        <taxon>ecological metagenomes</taxon>
    </lineage>
</organism>
<comment type="caution">
    <text evidence="1">The sequence shown here is derived from an EMBL/GenBank/DDBJ whole genome shotgun (WGS) entry which is preliminary data.</text>
</comment>
<sequence>IYYLKYREAPNAMEMIGEAEPGCLITNIAGFAGLNSAGLDAPEAIEKCYRLGIYPAAAAKILADKGASDLTAIDAIASDGNLDEPAPWPIDGNPDKTILSVSSAFSTAIPPKGIFANQDMDANWWINRQAIASILGIDPVIMLMTPEITEEKLVELIQISGESEDFSADDLKNIVSTLIEKSA</sequence>
<protein>
    <submittedName>
        <fullName evidence="1">Uncharacterized protein</fullName>
    </submittedName>
</protein>
<dbReference type="AlphaFoldDB" id="X1C4U8"/>
<gene>
    <name evidence="1" type="ORF">S01H4_46440</name>
</gene>
<reference evidence="1" key="1">
    <citation type="journal article" date="2014" name="Front. Microbiol.">
        <title>High frequency of phylogenetically diverse reductive dehalogenase-homologous genes in deep subseafloor sedimentary metagenomes.</title>
        <authorList>
            <person name="Kawai M."/>
            <person name="Futagami T."/>
            <person name="Toyoda A."/>
            <person name="Takaki Y."/>
            <person name="Nishi S."/>
            <person name="Hori S."/>
            <person name="Arai W."/>
            <person name="Tsubouchi T."/>
            <person name="Morono Y."/>
            <person name="Uchiyama I."/>
            <person name="Ito T."/>
            <person name="Fujiyama A."/>
            <person name="Inagaki F."/>
            <person name="Takami H."/>
        </authorList>
    </citation>
    <scope>NUCLEOTIDE SEQUENCE</scope>
    <source>
        <strain evidence="1">Expedition CK06-06</strain>
    </source>
</reference>
<evidence type="ECO:0000313" key="1">
    <source>
        <dbReference type="EMBL" id="GAG91418.1"/>
    </source>
</evidence>
<accession>X1C4U8</accession>
<name>X1C4U8_9ZZZZ</name>
<feature type="non-terminal residue" evidence="1">
    <location>
        <position position="1"/>
    </location>
</feature>
<proteinExistence type="predicted"/>
<dbReference type="EMBL" id="BART01025949">
    <property type="protein sequence ID" value="GAG91418.1"/>
    <property type="molecule type" value="Genomic_DNA"/>
</dbReference>